<dbReference type="PANTHER" id="PTHR22946:SF9">
    <property type="entry name" value="POLYKETIDE TRANSFERASE AF380"/>
    <property type="match status" value="1"/>
</dbReference>
<gene>
    <name evidence="3" type="ORF">SAMN05421752_1339</name>
</gene>
<evidence type="ECO:0000313" key="4">
    <source>
        <dbReference type="Proteomes" id="UP000185936"/>
    </source>
</evidence>
<name>A0A1N7H8M6_9EURY</name>
<dbReference type="RefSeq" id="WP_076610943.1">
    <property type="nucleotide sequence ID" value="NZ_FTNR01000033.1"/>
</dbReference>
<dbReference type="OrthoDB" id="11256at2157"/>
<accession>A0A1N7H8M6</accession>
<dbReference type="PANTHER" id="PTHR22946">
    <property type="entry name" value="DIENELACTONE HYDROLASE DOMAIN-CONTAINING PROTEIN-RELATED"/>
    <property type="match status" value="1"/>
</dbReference>
<sequence>MRENIEFEADGATLRGWHYTPDNADEPVPTIVIAHGFSAVKEMYLDKFAEAFAEAGLGSIVFDNRNFGESDGEPRYEIDPYQQVRDYRHAITYAETLEDVDTDRIGVWGTSYSGGHVLTVGAWDNRVDCVVSQVPLTDGLYNLRRLVRADFIGDLREQLNEDRRARFQGEDPTYLPVVSEDLLGDAALPTQDSYEWFTETKEQRAPNWENEVTLKTIEMMSEYAPKDHVEEISPTPLRMIIANGDHLAVKDAAFETYEQAREPKSIVTLDGGHFDAYTEAFDEASTAATDWFVEHLTP</sequence>
<dbReference type="InterPro" id="IPR029058">
    <property type="entry name" value="AB_hydrolase_fold"/>
</dbReference>
<dbReference type="STRING" id="308853.SAMN05421752_1339"/>
<dbReference type="EMBL" id="FTNR01000033">
    <property type="protein sequence ID" value="SIS21217.1"/>
    <property type="molecule type" value="Genomic_DNA"/>
</dbReference>
<dbReference type="ESTHER" id="9eury-a0a1n7h8m6">
    <property type="family name" value="Xaa-Pro-like_dom"/>
</dbReference>
<dbReference type="Gene3D" id="1.10.10.800">
    <property type="match status" value="1"/>
</dbReference>
<organism evidence="3 4">
    <name type="scientific">Natronorubrum thiooxidans</name>
    <dbReference type="NCBI Taxonomy" id="308853"/>
    <lineage>
        <taxon>Archaea</taxon>
        <taxon>Methanobacteriati</taxon>
        <taxon>Methanobacteriota</taxon>
        <taxon>Stenosarchaea group</taxon>
        <taxon>Halobacteria</taxon>
        <taxon>Halobacteriales</taxon>
        <taxon>Natrialbaceae</taxon>
        <taxon>Natronorubrum</taxon>
    </lineage>
</organism>
<reference evidence="4" key="1">
    <citation type="submission" date="2017-01" db="EMBL/GenBank/DDBJ databases">
        <authorList>
            <person name="Varghese N."/>
            <person name="Submissions S."/>
        </authorList>
    </citation>
    <scope>NUCLEOTIDE SEQUENCE [LARGE SCALE GENOMIC DNA]</scope>
    <source>
        <strain evidence="4">type strain: HArc-</strain>
    </source>
</reference>
<keyword evidence="1" id="KW-0378">Hydrolase</keyword>
<evidence type="ECO:0000313" key="3">
    <source>
        <dbReference type="EMBL" id="SIS21217.1"/>
    </source>
</evidence>
<keyword evidence="4" id="KW-1185">Reference proteome</keyword>
<dbReference type="GO" id="GO:0016788">
    <property type="term" value="F:hydrolase activity, acting on ester bonds"/>
    <property type="evidence" value="ECO:0007669"/>
    <property type="project" value="UniProtKB-ARBA"/>
</dbReference>
<feature type="domain" description="Xaa-Pro dipeptidyl-peptidase-like" evidence="2">
    <location>
        <begin position="10"/>
        <end position="274"/>
    </location>
</feature>
<evidence type="ECO:0000256" key="1">
    <source>
        <dbReference type="ARBA" id="ARBA00022801"/>
    </source>
</evidence>
<dbReference type="Pfam" id="PF02129">
    <property type="entry name" value="Peptidase_S15"/>
    <property type="match status" value="1"/>
</dbReference>
<proteinExistence type="predicted"/>
<dbReference type="Proteomes" id="UP000185936">
    <property type="component" value="Unassembled WGS sequence"/>
</dbReference>
<protein>
    <recommendedName>
        <fullName evidence="2">Xaa-Pro dipeptidyl-peptidase-like domain-containing protein</fullName>
    </recommendedName>
</protein>
<evidence type="ECO:0000259" key="2">
    <source>
        <dbReference type="Pfam" id="PF02129"/>
    </source>
</evidence>
<dbReference type="InterPro" id="IPR000383">
    <property type="entry name" value="Xaa-Pro-like_dom"/>
</dbReference>
<dbReference type="AlphaFoldDB" id="A0A1N7H8M6"/>
<dbReference type="Gene3D" id="3.40.50.1820">
    <property type="entry name" value="alpha/beta hydrolase"/>
    <property type="match status" value="1"/>
</dbReference>
<dbReference type="SUPFAM" id="SSF53474">
    <property type="entry name" value="alpha/beta-Hydrolases"/>
    <property type="match status" value="1"/>
</dbReference>
<dbReference type="InterPro" id="IPR050261">
    <property type="entry name" value="FrsA_esterase"/>
</dbReference>